<gene>
    <name evidence="1" type="ORF">B0T16DRAFT_420912</name>
</gene>
<organism evidence="1 2">
    <name type="scientific">Cercophora newfieldiana</name>
    <dbReference type="NCBI Taxonomy" id="92897"/>
    <lineage>
        <taxon>Eukaryota</taxon>
        <taxon>Fungi</taxon>
        <taxon>Dikarya</taxon>
        <taxon>Ascomycota</taxon>
        <taxon>Pezizomycotina</taxon>
        <taxon>Sordariomycetes</taxon>
        <taxon>Sordariomycetidae</taxon>
        <taxon>Sordariales</taxon>
        <taxon>Lasiosphaeriaceae</taxon>
        <taxon>Cercophora</taxon>
    </lineage>
</organism>
<name>A0AA40CLP0_9PEZI</name>
<reference evidence="1" key="1">
    <citation type="submission" date="2023-06" db="EMBL/GenBank/DDBJ databases">
        <title>Genome-scale phylogeny and comparative genomics of the fungal order Sordariales.</title>
        <authorList>
            <consortium name="Lawrence Berkeley National Laboratory"/>
            <person name="Hensen N."/>
            <person name="Bonometti L."/>
            <person name="Westerberg I."/>
            <person name="Brannstrom I.O."/>
            <person name="Guillou S."/>
            <person name="Cros-Aarteil S."/>
            <person name="Calhoun S."/>
            <person name="Haridas S."/>
            <person name="Kuo A."/>
            <person name="Mondo S."/>
            <person name="Pangilinan J."/>
            <person name="Riley R."/>
            <person name="Labutti K."/>
            <person name="Andreopoulos B."/>
            <person name="Lipzen A."/>
            <person name="Chen C."/>
            <person name="Yanf M."/>
            <person name="Daum C."/>
            <person name="Ng V."/>
            <person name="Clum A."/>
            <person name="Steindorff A."/>
            <person name="Ohm R."/>
            <person name="Martin F."/>
            <person name="Silar P."/>
            <person name="Natvig D."/>
            <person name="Lalanne C."/>
            <person name="Gautier V."/>
            <person name="Ament-Velasquez S.L."/>
            <person name="Kruys A."/>
            <person name="Hutchinson M.I."/>
            <person name="Powell A.J."/>
            <person name="Barry K."/>
            <person name="Miller A.N."/>
            <person name="Grigoriev I.V."/>
            <person name="Debuchy R."/>
            <person name="Gladieux P."/>
            <person name="Thoren M.H."/>
            <person name="Johannesson H."/>
        </authorList>
    </citation>
    <scope>NUCLEOTIDE SEQUENCE</scope>
    <source>
        <strain evidence="1">SMH2532-1</strain>
    </source>
</reference>
<accession>A0AA40CLP0</accession>
<dbReference type="AlphaFoldDB" id="A0AA40CLP0"/>
<sequence>MVQELGPSACSTAFDSLPGGGAVTGERPRGPWSAWPLVTCALKCPSSAFASGMQPSLVVVPHLFSMPGISGRISNDEMVSASVMMASPLRCGVADQTHVLAHDISGGSHRRSARAPLSDHQGTTVCESLSVVKPTRSPVIIAHCAAAHRALNAGRSMLAGCLANL</sequence>
<evidence type="ECO:0000313" key="1">
    <source>
        <dbReference type="EMBL" id="KAK0642023.1"/>
    </source>
</evidence>
<dbReference type="EMBL" id="JAULSV010000006">
    <property type="protein sequence ID" value="KAK0642023.1"/>
    <property type="molecule type" value="Genomic_DNA"/>
</dbReference>
<evidence type="ECO:0000313" key="2">
    <source>
        <dbReference type="Proteomes" id="UP001174936"/>
    </source>
</evidence>
<protein>
    <submittedName>
        <fullName evidence="1">Uncharacterized protein</fullName>
    </submittedName>
</protein>
<dbReference type="Proteomes" id="UP001174936">
    <property type="component" value="Unassembled WGS sequence"/>
</dbReference>
<keyword evidence="2" id="KW-1185">Reference proteome</keyword>
<proteinExistence type="predicted"/>
<comment type="caution">
    <text evidence="1">The sequence shown here is derived from an EMBL/GenBank/DDBJ whole genome shotgun (WGS) entry which is preliminary data.</text>
</comment>